<dbReference type="PANTHER" id="PTHR38598">
    <property type="entry name" value="INNER MEMBRANE PROTEIN YJCH"/>
    <property type="match status" value="1"/>
</dbReference>
<proteinExistence type="predicted"/>
<evidence type="ECO:0000313" key="2">
    <source>
        <dbReference type="EMBL" id="ENO90709.1"/>
    </source>
</evidence>
<keyword evidence="1" id="KW-0472">Membrane</keyword>
<dbReference type="PANTHER" id="PTHR38598:SF1">
    <property type="entry name" value="INNER MEMBRANE PROTEIN YJCH"/>
    <property type="match status" value="1"/>
</dbReference>
<evidence type="ECO:0008006" key="4">
    <source>
        <dbReference type="Google" id="ProtNLM"/>
    </source>
</evidence>
<dbReference type="GO" id="GO:0005886">
    <property type="term" value="C:plasma membrane"/>
    <property type="evidence" value="ECO:0007669"/>
    <property type="project" value="TreeGrafter"/>
</dbReference>
<dbReference type="eggNOG" id="COG3162">
    <property type="taxonomic scope" value="Bacteria"/>
</dbReference>
<organism evidence="2 3">
    <name type="scientific">Thauera linaloolentis (strain DSM 12138 / JCM 21573 / CCUG 41526 / CIP 105981 / IAM 15112 / NBRC 102519 / 47Lol)</name>
    <dbReference type="NCBI Taxonomy" id="1123367"/>
    <lineage>
        <taxon>Bacteria</taxon>
        <taxon>Pseudomonadati</taxon>
        <taxon>Pseudomonadota</taxon>
        <taxon>Betaproteobacteria</taxon>
        <taxon>Rhodocyclales</taxon>
        <taxon>Zoogloeaceae</taxon>
        <taxon>Thauera</taxon>
    </lineage>
</organism>
<protein>
    <recommendedName>
        <fullName evidence="4">DUF485 domain-containing protein</fullName>
    </recommendedName>
</protein>
<dbReference type="InterPro" id="IPR007436">
    <property type="entry name" value="DUF485"/>
</dbReference>
<dbReference type="InterPro" id="IPR052959">
    <property type="entry name" value="Inner_membrane_assoc"/>
</dbReference>
<evidence type="ECO:0000313" key="3">
    <source>
        <dbReference type="Proteomes" id="UP000013232"/>
    </source>
</evidence>
<dbReference type="EMBL" id="AMXE01000001">
    <property type="protein sequence ID" value="ENO90709.1"/>
    <property type="molecule type" value="Genomic_DNA"/>
</dbReference>
<gene>
    <name evidence="2" type="ORF">C666_00745</name>
</gene>
<dbReference type="Proteomes" id="UP000013232">
    <property type="component" value="Unassembled WGS sequence"/>
</dbReference>
<keyword evidence="1" id="KW-0812">Transmembrane</keyword>
<feature type="transmembrane region" description="Helical" evidence="1">
    <location>
        <begin position="34"/>
        <end position="55"/>
    </location>
</feature>
<name>N6ZEX5_THAL4</name>
<dbReference type="STRING" id="1123367.GCA_000621305_01706"/>
<keyword evidence="1" id="KW-1133">Transmembrane helix</keyword>
<comment type="caution">
    <text evidence="2">The sequence shown here is derived from an EMBL/GenBank/DDBJ whole genome shotgun (WGS) entry which is preliminary data.</text>
</comment>
<sequence>MMGILSVLFYGFVLLVAFAPEFIATRLSEGSNLTWGILLGFLQFVVYIILTFIYVRRANGELDAINAEVVAAAWKEER</sequence>
<reference evidence="2 3" key="1">
    <citation type="submission" date="2012-09" db="EMBL/GenBank/DDBJ databases">
        <title>Draft Genome Sequences of 6 Strains from Genus Thauera.</title>
        <authorList>
            <person name="Liu B."/>
            <person name="Shapleigh J.P."/>
            <person name="Frostegard A.H."/>
        </authorList>
    </citation>
    <scope>NUCLEOTIDE SEQUENCE [LARGE SCALE GENOMIC DNA]</scope>
    <source>
        <strain evidence="3">47Lol / DSM 12138</strain>
    </source>
</reference>
<dbReference type="Pfam" id="PF04341">
    <property type="entry name" value="DUF485"/>
    <property type="match status" value="1"/>
</dbReference>
<dbReference type="AlphaFoldDB" id="N6ZEX5"/>
<keyword evidence="3" id="KW-1185">Reference proteome</keyword>
<evidence type="ECO:0000256" key="1">
    <source>
        <dbReference type="SAM" id="Phobius"/>
    </source>
</evidence>
<accession>N6ZEX5</accession>